<dbReference type="GO" id="GO:0046983">
    <property type="term" value="F:protein dimerization activity"/>
    <property type="evidence" value="ECO:0007669"/>
    <property type="project" value="InterPro"/>
</dbReference>
<feature type="domain" description="BRCT" evidence="6">
    <location>
        <begin position="164"/>
        <end position="259"/>
    </location>
</feature>
<dbReference type="InterPro" id="IPR003961">
    <property type="entry name" value="FN3_dom"/>
</dbReference>
<protein>
    <recommendedName>
        <fullName evidence="4">Chitin biosynthesis protein CHS5</fullName>
    </recommendedName>
</protein>
<dbReference type="SUPFAM" id="SSF49265">
    <property type="entry name" value="Fibronectin type III"/>
    <property type="match status" value="1"/>
</dbReference>
<feature type="compositionally biased region" description="Basic and acidic residues" evidence="5">
    <location>
        <begin position="373"/>
        <end position="386"/>
    </location>
</feature>
<dbReference type="CDD" id="cd13945">
    <property type="entry name" value="Chs5_N"/>
    <property type="match status" value="1"/>
</dbReference>
<evidence type="ECO:0000256" key="4">
    <source>
        <dbReference type="ARBA" id="ARBA00071189"/>
    </source>
</evidence>
<evidence type="ECO:0000256" key="2">
    <source>
        <dbReference type="ARBA" id="ARBA00023034"/>
    </source>
</evidence>
<dbReference type="InterPro" id="IPR036420">
    <property type="entry name" value="BRCT_dom_sf"/>
</dbReference>
<dbReference type="InterPro" id="IPR036116">
    <property type="entry name" value="FN3_sf"/>
</dbReference>
<comment type="similarity">
    <text evidence="3">Belongs to the CHS5 family.</text>
</comment>
<sequence>MVEVSLTVGKLDASLALLLTKDHHLIEFPTILLPNGVKAGSIVKIKCERDLETEAEERRKFQEIQDEILTTFGKNLPKPPVLKVKNVTQTSCVLEWDPLDLGTATLKNLVLFKDDKKLGSIHQPLSNRTTKLSGLPIDKTFKFQLRLDTTAGVYSSKLVEVKTHKMTDLSGITVCLGDITTNDQFTVDDIQQTLKNMGAHYPAQEKLSVDTTHFITTRENKSNPEYMKANEMNIPIIRPEWLKACERERRIVGVRDFYVKDCVLPDILAKDYWKKNNSSQPPPPPPVPEKDASNSDASVTASVTGDNEMHEDSSTNVNEKSETISQIPEETKMSDSGLENPKEEAEKNSESAGQPSEEPIEAPAETFEQIPLDEDRVSEAPEKEELPDATLEEEEPKESSEKVLEGGQNVNEGKESMDLSQIQEKVEAKDEVSQKAKASNNDDYSEVSLSETAEQNVDADTTEAVDLTEPEHATDPTDVTEQAEIQALDEHAEEKAAEDSQTEADVVHVTEDKPDEADVDENKDVKGLQEEEHADLADAEGNASGLNSENST</sequence>
<dbReference type="Pfam" id="PF16893">
    <property type="entry name" value="fn3_2"/>
    <property type="match status" value="1"/>
</dbReference>
<dbReference type="InterPro" id="IPR031673">
    <property type="entry name" value="Chs5_N"/>
</dbReference>
<evidence type="ECO:0000256" key="5">
    <source>
        <dbReference type="SAM" id="MobiDB-lite"/>
    </source>
</evidence>
<dbReference type="PROSITE" id="PS50853">
    <property type="entry name" value="FN3"/>
    <property type="match status" value="1"/>
</dbReference>
<dbReference type="Proteomes" id="UP000195602">
    <property type="component" value="Unassembled WGS sequence"/>
</dbReference>
<evidence type="ECO:0000259" key="7">
    <source>
        <dbReference type="PROSITE" id="PS50853"/>
    </source>
</evidence>
<dbReference type="Pfam" id="PF16892">
    <property type="entry name" value="CHS5_N"/>
    <property type="match status" value="1"/>
</dbReference>
<dbReference type="InterPro" id="IPR001357">
    <property type="entry name" value="BRCT_dom"/>
</dbReference>
<dbReference type="Gene3D" id="3.40.50.10190">
    <property type="entry name" value="BRCT domain"/>
    <property type="match status" value="1"/>
</dbReference>
<dbReference type="PANTHER" id="PTHR47351">
    <property type="entry name" value="CHITIN BIOSYNTHESIS PROTEIN CHS5"/>
    <property type="match status" value="1"/>
</dbReference>
<dbReference type="AlphaFoldDB" id="A0AA91T1F1"/>
<accession>A0AA91T1F1</accession>
<feature type="compositionally biased region" description="Polar residues" evidence="5">
    <location>
        <begin position="436"/>
        <end position="459"/>
    </location>
</feature>
<evidence type="ECO:0000259" key="6">
    <source>
        <dbReference type="PROSITE" id="PS50172"/>
    </source>
</evidence>
<dbReference type="FunFam" id="3.40.50.10190:FF:000077">
    <property type="entry name" value="Chitin biosynthesis protein CHS5"/>
    <property type="match status" value="1"/>
</dbReference>
<evidence type="ECO:0000256" key="3">
    <source>
        <dbReference type="ARBA" id="ARBA00060872"/>
    </source>
</evidence>
<dbReference type="SUPFAM" id="SSF52113">
    <property type="entry name" value="BRCT domain"/>
    <property type="match status" value="1"/>
</dbReference>
<dbReference type="KEGG" id="clus:A9F13_09g01408"/>
<evidence type="ECO:0000313" key="8">
    <source>
        <dbReference type="EMBL" id="OVF08209.1"/>
    </source>
</evidence>
<dbReference type="Pfam" id="PF00533">
    <property type="entry name" value="BRCT"/>
    <property type="match status" value="1"/>
</dbReference>
<dbReference type="PANTHER" id="PTHR47351:SF1">
    <property type="entry name" value="CHITIN BIOSYNTHESIS PROTEIN CHS5"/>
    <property type="match status" value="1"/>
</dbReference>
<feature type="compositionally biased region" description="Polar residues" evidence="5">
    <location>
        <begin position="294"/>
        <end position="305"/>
    </location>
</feature>
<proteinExistence type="inferred from homology"/>
<dbReference type="GO" id="GO:0034044">
    <property type="term" value="C:exomer complex"/>
    <property type="evidence" value="ECO:0007669"/>
    <property type="project" value="TreeGrafter"/>
</dbReference>
<keyword evidence="2" id="KW-0333">Golgi apparatus</keyword>
<gene>
    <name evidence="8" type="ORF">A9F13_09g01408</name>
</gene>
<dbReference type="Gene3D" id="2.60.40.10">
    <property type="entry name" value="Immunoglobulins"/>
    <property type="match status" value="1"/>
</dbReference>
<feature type="domain" description="Fibronectin type-III" evidence="7">
    <location>
        <begin position="76"/>
        <end position="170"/>
    </location>
</feature>
<feature type="compositionally biased region" description="Polar residues" evidence="5">
    <location>
        <begin position="314"/>
        <end position="328"/>
    </location>
</feature>
<dbReference type="InterPro" id="IPR031669">
    <property type="entry name" value="Fn3_2"/>
</dbReference>
<name>A0AA91T1F1_CLALS</name>
<comment type="caution">
    <text evidence="8">The sequence shown here is derived from an EMBL/GenBank/DDBJ whole genome shotgun (WGS) entry which is preliminary data.</text>
</comment>
<feature type="compositionally biased region" description="Basic and acidic residues" evidence="5">
    <location>
        <begin position="340"/>
        <end position="349"/>
    </location>
</feature>
<feature type="compositionally biased region" description="Basic and acidic residues" evidence="5">
    <location>
        <begin position="520"/>
        <end position="536"/>
    </location>
</feature>
<dbReference type="CDD" id="cd00063">
    <property type="entry name" value="FN3"/>
    <property type="match status" value="1"/>
</dbReference>
<feature type="region of interest" description="Disordered" evidence="5">
    <location>
        <begin position="274"/>
        <end position="552"/>
    </location>
</feature>
<dbReference type="InterPro" id="IPR013783">
    <property type="entry name" value="Ig-like_fold"/>
</dbReference>
<dbReference type="Gene3D" id="6.20.120.50">
    <property type="match status" value="1"/>
</dbReference>
<evidence type="ECO:0000313" key="9">
    <source>
        <dbReference type="Proteomes" id="UP000195602"/>
    </source>
</evidence>
<dbReference type="CDD" id="cd17742">
    <property type="entry name" value="BRCT_CHS5_like"/>
    <property type="match status" value="1"/>
</dbReference>
<feature type="compositionally biased region" description="Basic and acidic residues" evidence="5">
    <location>
        <begin position="424"/>
        <end position="434"/>
    </location>
</feature>
<dbReference type="GO" id="GO:0000747">
    <property type="term" value="P:conjugation with cellular fusion"/>
    <property type="evidence" value="ECO:0007669"/>
    <property type="project" value="TreeGrafter"/>
</dbReference>
<comment type="subcellular location">
    <subcellularLocation>
        <location evidence="1">Golgi apparatus</location>
    </subcellularLocation>
</comment>
<dbReference type="GO" id="GO:0006893">
    <property type="term" value="P:Golgi to plasma membrane transport"/>
    <property type="evidence" value="ECO:0007669"/>
    <property type="project" value="TreeGrafter"/>
</dbReference>
<dbReference type="InterPro" id="IPR052827">
    <property type="entry name" value="CHS_Export/Cell_Fusion_Reg"/>
</dbReference>
<organism evidence="8 9">
    <name type="scientific">Clavispora lusitaniae</name>
    <name type="common">Candida lusitaniae</name>
    <dbReference type="NCBI Taxonomy" id="36911"/>
    <lineage>
        <taxon>Eukaryota</taxon>
        <taxon>Fungi</taxon>
        <taxon>Dikarya</taxon>
        <taxon>Ascomycota</taxon>
        <taxon>Saccharomycotina</taxon>
        <taxon>Pichiomycetes</taxon>
        <taxon>Metschnikowiaceae</taxon>
        <taxon>Clavispora</taxon>
    </lineage>
</organism>
<dbReference type="SMART" id="SM00292">
    <property type="entry name" value="BRCT"/>
    <property type="match status" value="1"/>
</dbReference>
<dbReference type="GO" id="GO:0005802">
    <property type="term" value="C:trans-Golgi network"/>
    <property type="evidence" value="ECO:0007669"/>
    <property type="project" value="TreeGrafter"/>
</dbReference>
<dbReference type="PROSITE" id="PS50172">
    <property type="entry name" value="BRCT"/>
    <property type="match status" value="1"/>
</dbReference>
<evidence type="ECO:0000256" key="1">
    <source>
        <dbReference type="ARBA" id="ARBA00004555"/>
    </source>
</evidence>
<feature type="compositionally biased region" description="Acidic residues" evidence="5">
    <location>
        <begin position="387"/>
        <end position="396"/>
    </location>
</feature>
<feature type="compositionally biased region" description="Basic and acidic residues" evidence="5">
    <location>
        <begin position="488"/>
        <end position="498"/>
    </location>
</feature>
<reference evidence="8 9" key="1">
    <citation type="submission" date="2017-04" db="EMBL/GenBank/DDBJ databases">
        <title>Draft genome of the yeast Clavispora lusitaniae type strain CBS 6936.</title>
        <authorList>
            <person name="Durrens P."/>
            <person name="Klopp C."/>
            <person name="Biteau N."/>
            <person name="Fitton-Ouhabi V."/>
            <person name="Dementhon K."/>
            <person name="Accoceberry I."/>
            <person name="Sherman D.J."/>
            <person name="Noel T."/>
        </authorList>
    </citation>
    <scope>NUCLEOTIDE SEQUENCE [LARGE SCALE GENOMIC DNA]</scope>
    <source>
        <strain evidence="8 9">CBS 6936</strain>
    </source>
</reference>
<dbReference type="EMBL" id="LYUB02000009">
    <property type="protein sequence ID" value="OVF08209.1"/>
    <property type="molecule type" value="Genomic_DNA"/>
</dbReference>